<evidence type="ECO:0000313" key="1">
    <source>
        <dbReference type="EMBL" id="KAF2400834.1"/>
    </source>
</evidence>
<proteinExistence type="predicted"/>
<gene>
    <name evidence="1" type="ORF">EJ06DRAFT_529931</name>
</gene>
<protein>
    <submittedName>
        <fullName evidence="1">Uncharacterized protein</fullName>
    </submittedName>
</protein>
<dbReference type="EMBL" id="ML996694">
    <property type="protein sequence ID" value="KAF2400834.1"/>
    <property type="molecule type" value="Genomic_DNA"/>
</dbReference>
<sequence length="97" mass="10977">MVRVEATRAGSVTSFKASTTALFFPSAFSSTSCRGFPALEQRHVAQTLPEESSSLYSVRIARPRNSSEHRLRFVVRRMRPRTYSDTVKLLVPRISPF</sequence>
<dbReference type="PROSITE" id="PS51257">
    <property type="entry name" value="PROKAR_LIPOPROTEIN"/>
    <property type="match status" value="1"/>
</dbReference>
<keyword evidence="2" id="KW-1185">Reference proteome</keyword>
<dbReference type="Proteomes" id="UP000799640">
    <property type="component" value="Unassembled WGS sequence"/>
</dbReference>
<reference evidence="1" key="1">
    <citation type="journal article" date="2020" name="Stud. Mycol.">
        <title>101 Dothideomycetes genomes: a test case for predicting lifestyles and emergence of pathogens.</title>
        <authorList>
            <person name="Haridas S."/>
            <person name="Albert R."/>
            <person name="Binder M."/>
            <person name="Bloem J."/>
            <person name="Labutti K."/>
            <person name="Salamov A."/>
            <person name="Andreopoulos B."/>
            <person name="Baker S."/>
            <person name="Barry K."/>
            <person name="Bills G."/>
            <person name="Bluhm B."/>
            <person name="Cannon C."/>
            <person name="Castanera R."/>
            <person name="Culley D."/>
            <person name="Daum C."/>
            <person name="Ezra D."/>
            <person name="Gonzalez J."/>
            <person name="Henrissat B."/>
            <person name="Kuo A."/>
            <person name="Liang C."/>
            <person name="Lipzen A."/>
            <person name="Lutzoni F."/>
            <person name="Magnuson J."/>
            <person name="Mondo S."/>
            <person name="Nolan M."/>
            <person name="Ohm R."/>
            <person name="Pangilinan J."/>
            <person name="Park H.-J."/>
            <person name="Ramirez L."/>
            <person name="Alfaro M."/>
            <person name="Sun H."/>
            <person name="Tritt A."/>
            <person name="Yoshinaga Y."/>
            <person name="Zwiers L.-H."/>
            <person name="Turgeon B."/>
            <person name="Goodwin S."/>
            <person name="Spatafora J."/>
            <person name="Crous P."/>
            <person name="Grigoriev I."/>
        </authorList>
    </citation>
    <scope>NUCLEOTIDE SEQUENCE</scope>
    <source>
        <strain evidence="1">CBS 262.69</strain>
    </source>
</reference>
<name>A0A6G1HY18_9PEZI</name>
<dbReference type="AlphaFoldDB" id="A0A6G1HY18"/>
<organism evidence="1 2">
    <name type="scientific">Trichodelitschia bisporula</name>
    <dbReference type="NCBI Taxonomy" id="703511"/>
    <lineage>
        <taxon>Eukaryota</taxon>
        <taxon>Fungi</taxon>
        <taxon>Dikarya</taxon>
        <taxon>Ascomycota</taxon>
        <taxon>Pezizomycotina</taxon>
        <taxon>Dothideomycetes</taxon>
        <taxon>Dothideomycetes incertae sedis</taxon>
        <taxon>Phaeotrichales</taxon>
        <taxon>Phaeotrichaceae</taxon>
        <taxon>Trichodelitschia</taxon>
    </lineage>
</organism>
<evidence type="ECO:0000313" key="2">
    <source>
        <dbReference type="Proteomes" id="UP000799640"/>
    </source>
</evidence>
<accession>A0A6G1HY18</accession>